<dbReference type="SUPFAM" id="SSF55874">
    <property type="entry name" value="ATPase domain of HSP90 chaperone/DNA topoisomerase II/histidine kinase"/>
    <property type="match status" value="1"/>
</dbReference>
<keyword evidence="1" id="KW-0812">Transmembrane</keyword>
<dbReference type="PANTHER" id="PTHR40448:SF1">
    <property type="entry name" value="TWO-COMPONENT SENSOR HISTIDINE KINASE"/>
    <property type="match status" value="1"/>
</dbReference>
<evidence type="ECO:0000313" key="3">
    <source>
        <dbReference type="EMBL" id="MCC2222111.1"/>
    </source>
</evidence>
<evidence type="ECO:0000259" key="2">
    <source>
        <dbReference type="Pfam" id="PF14501"/>
    </source>
</evidence>
<organism evidence="3 4">
    <name type="scientific">Anthropogastromicrobium aceti</name>
    <dbReference type="NCBI Taxonomy" id="2981768"/>
    <lineage>
        <taxon>Bacteria</taxon>
        <taxon>Bacillati</taxon>
        <taxon>Bacillota</taxon>
        <taxon>Clostridia</taxon>
        <taxon>Lachnospirales</taxon>
        <taxon>Lachnospiraceae</taxon>
        <taxon>Anthropogastromicrobium</taxon>
    </lineage>
</organism>
<feature type="transmembrane region" description="Helical" evidence="1">
    <location>
        <begin position="6"/>
        <end position="25"/>
    </location>
</feature>
<accession>A0AAE3E6B9</accession>
<keyword evidence="1" id="KW-0472">Membrane</keyword>
<dbReference type="EMBL" id="JAJEQN010000027">
    <property type="protein sequence ID" value="MCC2222111.1"/>
    <property type="molecule type" value="Genomic_DNA"/>
</dbReference>
<sequence length="306" mass="35825">MTDLLLVLLINFFALYTTSQYLAVLKKEEQKKTWRCLLPHFLLWCVLNTCCLILIRTKGVLSLFSAAVAAIILLFETIFAFQKEEAWKEKTRRREYMTSRQLQYYAKQYEALSHFQETMRKERHERKNRNMELLMLAQKGAFDALICRLNEEQILMTPHSSTTGNRTVDAVLDFEKAVAREKKIEVEESISIPREMEVADSVLCGVLGNALDNAIEACDRVSEKERLVKIFMKVERKNLFIEIKNRYDGTIFKAQDGRLISRKENPQEHGMGLRIMHELLEHADGNVETMWDEHVFTLRVMIYHVI</sequence>
<dbReference type="InterPro" id="IPR032834">
    <property type="entry name" value="NatK-like_C"/>
</dbReference>
<reference evidence="3 4" key="1">
    <citation type="submission" date="2021-10" db="EMBL/GenBank/DDBJ databases">
        <title>Anaerobic single-cell dispensing facilitates the cultivation of human gut bacteria.</title>
        <authorList>
            <person name="Afrizal A."/>
        </authorList>
    </citation>
    <scope>NUCLEOTIDE SEQUENCE [LARGE SCALE GENOMIC DNA]</scope>
    <source>
        <strain evidence="3 4">CLA-AA-H224</strain>
    </source>
</reference>
<dbReference type="Gene3D" id="3.30.565.10">
    <property type="entry name" value="Histidine kinase-like ATPase, C-terminal domain"/>
    <property type="match status" value="1"/>
</dbReference>
<keyword evidence="3" id="KW-0067">ATP-binding</keyword>
<dbReference type="AlphaFoldDB" id="A0AAE3E6B9"/>
<keyword evidence="1" id="KW-1133">Transmembrane helix</keyword>
<dbReference type="GO" id="GO:0005524">
    <property type="term" value="F:ATP binding"/>
    <property type="evidence" value="ECO:0007669"/>
    <property type="project" value="UniProtKB-KW"/>
</dbReference>
<dbReference type="GO" id="GO:0042802">
    <property type="term" value="F:identical protein binding"/>
    <property type="evidence" value="ECO:0007669"/>
    <property type="project" value="TreeGrafter"/>
</dbReference>
<dbReference type="Proteomes" id="UP001198200">
    <property type="component" value="Unassembled WGS sequence"/>
</dbReference>
<evidence type="ECO:0000313" key="4">
    <source>
        <dbReference type="Proteomes" id="UP001198200"/>
    </source>
</evidence>
<evidence type="ECO:0000256" key="1">
    <source>
        <dbReference type="SAM" id="Phobius"/>
    </source>
</evidence>
<gene>
    <name evidence="3" type="ORF">LKD48_10765</name>
</gene>
<dbReference type="RefSeq" id="WP_308732027.1">
    <property type="nucleotide sequence ID" value="NZ_JAJEQN010000027.1"/>
</dbReference>
<dbReference type="InterPro" id="IPR036890">
    <property type="entry name" value="HATPase_C_sf"/>
</dbReference>
<keyword evidence="3" id="KW-0547">Nucleotide-binding</keyword>
<feature type="domain" description="Sensor histidine kinase NatK-like C-terminal" evidence="2">
    <location>
        <begin position="203"/>
        <end position="302"/>
    </location>
</feature>
<comment type="caution">
    <text evidence="3">The sequence shown here is derived from an EMBL/GenBank/DDBJ whole genome shotgun (WGS) entry which is preliminary data.</text>
</comment>
<dbReference type="Pfam" id="PF14501">
    <property type="entry name" value="HATPase_c_5"/>
    <property type="match status" value="1"/>
</dbReference>
<feature type="transmembrane region" description="Helical" evidence="1">
    <location>
        <begin position="61"/>
        <end position="81"/>
    </location>
</feature>
<keyword evidence="4" id="KW-1185">Reference proteome</keyword>
<name>A0AAE3E6B9_9FIRM</name>
<feature type="transmembrane region" description="Helical" evidence="1">
    <location>
        <begin position="37"/>
        <end position="55"/>
    </location>
</feature>
<dbReference type="PANTHER" id="PTHR40448">
    <property type="entry name" value="TWO-COMPONENT SENSOR HISTIDINE KINASE"/>
    <property type="match status" value="1"/>
</dbReference>
<protein>
    <submittedName>
        <fullName evidence="3">ATP-binding protein</fullName>
    </submittedName>
</protein>
<proteinExistence type="predicted"/>
<dbReference type="CDD" id="cd16935">
    <property type="entry name" value="HATPase_AgrC-ComD-like"/>
    <property type="match status" value="1"/>
</dbReference>